<dbReference type="EMBL" id="JAMSHJ010000004">
    <property type="protein sequence ID" value="KAI5420313.1"/>
    <property type="molecule type" value="Genomic_DNA"/>
</dbReference>
<protein>
    <submittedName>
        <fullName evidence="1">Uncharacterized protein</fullName>
    </submittedName>
</protein>
<evidence type="ECO:0000313" key="2">
    <source>
        <dbReference type="Proteomes" id="UP001058974"/>
    </source>
</evidence>
<evidence type="ECO:0000313" key="1">
    <source>
        <dbReference type="EMBL" id="KAI5420313.1"/>
    </source>
</evidence>
<dbReference type="AlphaFoldDB" id="A0A9D4XFN0"/>
<comment type="caution">
    <text evidence="1">The sequence shown here is derived from an EMBL/GenBank/DDBJ whole genome shotgun (WGS) entry which is preliminary data.</text>
</comment>
<accession>A0A9D4XFN0</accession>
<dbReference type="Proteomes" id="UP001058974">
    <property type="component" value="Chromosome 4"/>
</dbReference>
<name>A0A9D4XFN0_PEA</name>
<dbReference type="Gramene" id="Psat04G0419200-T1">
    <property type="protein sequence ID" value="KAI5420313.1"/>
    <property type="gene ID" value="KIW84_044192"/>
</dbReference>
<organism evidence="1 2">
    <name type="scientific">Pisum sativum</name>
    <name type="common">Garden pea</name>
    <name type="synonym">Lathyrus oleraceus</name>
    <dbReference type="NCBI Taxonomy" id="3888"/>
    <lineage>
        <taxon>Eukaryota</taxon>
        <taxon>Viridiplantae</taxon>
        <taxon>Streptophyta</taxon>
        <taxon>Embryophyta</taxon>
        <taxon>Tracheophyta</taxon>
        <taxon>Spermatophyta</taxon>
        <taxon>Magnoliopsida</taxon>
        <taxon>eudicotyledons</taxon>
        <taxon>Gunneridae</taxon>
        <taxon>Pentapetalae</taxon>
        <taxon>rosids</taxon>
        <taxon>fabids</taxon>
        <taxon>Fabales</taxon>
        <taxon>Fabaceae</taxon>
        <taxon>Papilionoideae</taxon>
        <taxon>50 kb inversion clade</taxon>
        <taxon>NPAAA clade</taxon>
        <taxon>Hologalegina</taxon>
        <taxon>IRL clade</taxon>
        <taxon>Fabeae</taxon>
        <taxon>Lathyrus</taxon>
    </lineage>
</organism>
<reference evidence="1 2" key="1">
    <citation type="journal article" date="2022" name="Nat. Genet.">
        <title>Improved pea reference genome and pan-genome highlight genomic features and evolutionary characteristics.</title>
        <authorList>
            <person name="Yang T."/>
            <person name="Liu R."/>
            <person name="Luo Y."/>
            <person name="Hu S."/>
            <person name="Wang D."/>
            <person name="Wang C."/>
            <person name="Pandey M.K."/>
            <person name="Ge S."/>
            <person name="Xu Q."/>
            <person name="Li N."/>
            <person name="Li G."/>
            <person name="Huang Y."/>
            <person name="Saxena R.K."/>
            <person name="Ji Y."/>
            <person name="Li M."/>
            <person name="Yan X."/>
            <person name="He Y."/>
            <person name="Liu Y."/>
            <person name="Wang X."/>
            <person name="Xiang C."/>
            <person name="Varshney R.K."/>
            <person name="Ding H."/>
            <person name="Gao S."/>
            <person name="Zong X."/>
        </authorList>
    </citation>
    <scope>NUCLEOTIDE SEQUENCE [LARGE SCALE GENOMIC DNA]</scope>
    <source>
        <strain evidence="1 2">cv. Zhongwan 6</strain>
    </source>
</reference>
<gene>
    <name evidence="1" type="ORF">KIW84_044192</name>
</gene>
<keyword evidence="2" id="KW-1185">Reference proteome</keyword>
<sequence length="120" mass="13475">MRLSQLALVPVENMHGCPPSFLALVQRTVAPPTRKGINMETSLPFGSENLWRKSAFKFPVITLLYRQREYSAPKIIPSADNVVTKLFLWKAPIEMGNSPIKLPVPGELTLAKVEEKEMVE</sequence>
<proteinExistence type="predicted"/>